<feature type="transmembrane region" description="Helical" evidence="2">
    <location>
        <begin position="7"/>
        <end position="27"/>
    </location>
</feature>
<dbReference type="Proteomes" id="UP001139193">
    <property type="component" value="Unassembled WGS sequence"/>
</dbReference>
<feature type="transmembrane region" description="Helical" evidence="2">
    <location>
        <begin position="102"/>
        <end position="125"/>
    </location>
</feature>
<evidence type="ECO:0000259" key="3">
    <source>
        <dbReference type="Pfam" id="PF19830"/>
    </source>
</evidence>
<feature type="region of interest" description="Disordered" evidence="1">
    <location>
        <begin position="779"/>
        <end position="818"/>
    </location>
</feature>
<protein>
    <submittedName>
        <fullName evidence="4">Glycosyltransferase family 39 protein</fullName>
    </submittedName>
</protein>
<dbReference type="AlphaFoldDB" id="A0A9X1VG17"/>
<feature type="transmembrane region" description="Helical" evidence="2">
    <location>
        <begin position="344"/>
        <end position="364"/>
    </location>
</feature>
<reference evidence="4" key="1">
    <citation type="submission" date="2022-03" db="EMBL/GenBank/DDBJ databases">
        <title>Bacterial whole genome sequence for Hymenobacter sp. DH14.</title>
        <authorList>
            <person name="Le V."/>
        </authorList>
    </citation>
    <scope>NUCLEOTIDE SEQUENCE</scope>
    <source>
        <strain evidence="4">DH14</strain>
    </source>
</reference>
<dbReference type="InterPro" id="IPR046278">
    <property type="entry name" value="DUF6311"/>
</dbReference>
<keyword evidence="2" id="KW-0812">Transmembrane</keyword>
<organism evidence="4 5">
    <name type="scientific">Hymenobacter cyanobacteriorum</name>
    <dbReference type="NCBI Taxonomy" id="2926463"/>
    <lineage>
        <taxon>Bacteria</taxon>
        <taxon>Pseudomonadati</taxon>
        <taxon>Bacteroidota</taxon>
        <taxon>Cytophagia</taxon>
        <taxon>Cytophagales</taxon>
        <taxon>Hymenobacteraceae</taxon>
        <taxon>Hymenobacter</taxon>
    </lineage>
</organism>
<feature type="transmembrane region" description="Helical" evidence="2">
    <location>
        <begin position="267"/>
        <end position="284"/>
    </location>
</feature>
<feature type="transmembrane region" description="Helical" evidence="2">
    <location>
        <begin position="132"/>
        <end position="148"/>
    </location>
</feature>
<proteinExistence type="predicted"/>
<keyword evidence="2" id="KW-0472">Membrane</keyword>
<dbReference type="RefSeq" id="WP_241936500.1">
    <property type="nucleotide sequence ID" value="NZ_JALBGC010000003.1"/>
</dbReference>
<feature type="transmembrane region" description="Helical" evidence="2">
    <location>
        <begin position="384"/>
        <end position="404"/>
    </location>
</feature>
<comment type="caution">
    <text evidence="4">The sequence shown here is derived from an EMBL/GenBank/DDBJ whole genome shotgun (WGS) entry which is preliminary data.</text>
</comment>
<dbReference type="Pfam" id="PF19830">
    <property type="entry name" value="DUF6311"/>
    <property type="match status" value="1"/>
</dbReference>
<feature type="transmembrane region" description="Helical" evidence="2">
    <location>
        <begin position="416"/>
        <end position="434"/>
    </location>
</feature>
<evidence type="ECO:0000256" key="1">
    <source>
        <dbReference type="SAM" id="MobiDB-lite"/>
    </source>
</evidence>
<evidence type="ECO:0000313" key="4">
    <source>
        <dbReference type="EMBL" id="MCI1188236.1"/>
    </source>
</evidence>
<evidence type="ECO:0000256" key="2">
    <source>
        <dbReference type="SAM" id="Phobius"/>
    </source>
</evidence>
<feature type="transmembrane region" description="Helical" evidence="2">
    <location>
        <begin position="184"/>
        <end position="211"/>
    </location>
</feature>
<feature type="domain" description="DUF6311" evidence="3">
    <location>
        <begin position="20"/>
        <end position="409"/>
    </location>
</feature>
<feature type="transmembrane region" description="Helical" evidence="2">
    <location>
        <begin position="154"/>
        <end position="172"/>
    </location>
</feature>
<gene>
    <name evidence="4" type="ORF">MON38_12470</name>
</gene>
<dbReference type="EMBL" id="JALBGC010000003">
    <property type="protein sequence ID" value="MCI1188236.1"/>
    <property type="molecule type" value="Genomic_DNA"/>
</dbReference>
<sequence>MKRADKAHWLGMGGVLAAAAGWVYVLFANMLRQPSAYFFSGAGDGLKNYFVAAYFMKYDHGQRFTGMNYPFGEHYNYPDLQPLVSGLATLARPLGVVTTGNAIAIINLLALGSMVIAPVVLYAILRRTHLPVLFAAVAALLIGFLAPQNSRIESHMTLSYGCAIPLLWYCLVRIQAAPRRTRWYVAYATASFLLGLVSAYYLAMSSFFLLAHVLVLAVQEGRRKVQRPLPLWRWLGSLVITALAPLVLFQGWLVLADSVTDRARNPFGFGLYVASFSSVFVPVEEPFKSFWKEWLHTGEAHPEGFSYIGAVADLALVLSLVLLVRYALRRRWQRMYRPVAPAHLRVGLGAAGLLLVLSMAYPFAIPGLGWLADVVPAVKQFRSLGRFAWPFYYVAGVYAAYYFYRLVRYLRQHWRYGTAWSGALLLPLLLIWTAEAYVHSHIKADIISWQPDALDIAQDTNNYPDFLSWANRKPADFQAILPLPFFAIGTDKIDIEGDPNARYQSYKASLSTGLPLLAVHMARSSVSQTLAITQLLSSPLITRQLVSQLPNAKPILLVVVPASLNAAERRLVGMAHRLASRPESDLYELPVSALAVNDLATERAHAQALLPTLRRQANGLFVTSPKAVLLQSYDKGNDRRGHLAPGAFHEPGDQFSTLYEGPLPTPGDTGRYEVSVWVNAQTAYGLGNMQVKQLANGAMVDHQGIGSNSTTEVDGDWVRVVLPIRIKPGVDHLIVLYESHDLLVDDLLIRPVDTDVYYYVGTEARPRLVKNTYALDPASGGPTSAVGKWSVRAGHRPATGTPQPRADRDRAADANGNW</sequence>
<keyword evidence="2" id="KW-1133">Transmembrane helix</keyword>
<evidence type="ECO:0000313" key="5">
    <source>
        <dbReference type="Proteomes" id="UP001139193"/>
    </source>
</evidence>
<accession>A0A9X1VG17</accession>
<name>A0A9X1VG17_9BACT</name>
<feature type="transmembrane region" description="Helical" evidence="2">
    <location>
        <begin position="231"/>
        <end position="255"/>
    </location>
</feature>
<feature type="transmembrane region" description="Helical" evidence="2">
    <location>
        <begin position="304"/>
        <end position="324"/>
    </location>
</feature>
<keyword evidence="5" id="KW-1185">Reference proteome</keyword>